<protein>
    <submittedName>
        <fullName evidence="2">Uncharacterized protein</fullName>
    </submittedName>
</protein>
<feature type="region of interest" description="Disordered" evidence="1">
    <location>
        <begin position="1"/>
        <end position="20"/>
    </location>
</feature>
<name>A0A9Q9DPX4_CURCL</name>
<gene>
    <name evidence="2" type="ORF">yc1106_02942</name>
</gene>
<dbReference type="VEuPathDB" id="FungiDB:yc1106_02942"/>
<dbReference type="EMBL" id="CP089275">
    <property type="protein sequence ID" value="USP75668.1"/>
    <property type="molecule type" value="Genomic_DNA"/>
</dbReference>
<organism evidence="2 3">
    <name type="scientific">Curvularia clavata</name>
    <dbReference type="NCBI Taxonomy" id="95742"/>
    <lineage>
        <taxon>Eukaryota</taxon>
        <taxon>Fungi</taxon>
        <taxon>Dikarya</taxon>
        <taxon>Ascomycota</taxon>
        <taxon>Pezizomycotina</taxon>
        <taxon>Dothideomycetes</taxon>
        <taxon>Pleosporomycetidae</taxon>
        <taxon>Pleosporales</taxon>
        <taxon>Pleosporineae</taxon>
        <taxon>Pleosporaceae</taxon>
        <taxon>Curvularia</taxon>
    </lineage>
</organism>
<feature type="compositionally biased region" description="Basic residues" evidence="1">
    <location>
        <begin position="310"/>
        <end position="323"/>
    </location>
</feature>
<feature type="region of interest" description="Disordered" evidence="1">
    <location>
        <begin position="286"/>
        <end position="323"/>
    </location>
</feature>
<accession>A0A9Q9DPX4</accession>
<evidence type="ECO:0000313" key="3">
    <source>
        <dbReference type="Proteomes" id="UP001056012"/>
    </source>
</evidence>
<keyword evidence="3" id="KW-1185">Reference proteome</keyword>
<dbReference type="PANTHER" id="PTHR42085">
    <property type="entry name" value="F-BOX DOMAIN-CONTAINING PROTEIN"/>
    <property type="match status" value="1"/>
</dbReference>
<dbReference type="Proteomes" id="UP001056012">
    <property type="component" value="Chromosome 2"/>
</dbReference>
<dbReference type="AlphaFoldDB" id="A0A9Q9DPX4"/>
<sequence>MASPQEISRSGPEPPLPGDLTGLSHSTGAFNLFGLPRELRDKIYSYHLYRPGGVYYTAHADKEFWYSRERSDGICNLLIVSRQVYHEAFEVFCLTNTVALSTHYNPREGYKKPLAGLLRLFPDRVASSLTRVSNTYRDIVTRPVGMFGYAPSHVSIAQGGDGTGRYQKYNSAGETFVEILRDAHSLAQYFPKLVAFEAHWDPEHTFFEHPEQQGQVHGIAYFLKQGTDEGRIVTMWLEALRGWLQGQNVVPLGCVRFTLEGFAADGFGEELDMSMNEAYRALVKERSTGEDIEDSGRLWLEEMDSEQANRRRKGKGKKKSKHA</sequence>
<feature type="compositionally biased region" description="Basic and acidic residues" evidence="1">
    <location>
        <begin position="286"/>
        <end position="300"/>
    </location>
</feature>
<dbReference type="PANTHER" id="PTHR42085:SF2">
    <property type="entry name" value="F-BOX DOMAIN-CONTAINING PROTEIN"/>
    <property type="match status" value="1"/>
</dbReference>
<evidence type="ECO:0000256" key="1">
    <source>
        <dbReference type="SAM" id="MobiDB-lite"/>
    </source>
</evidence>
<evidence type="ECO:0000313" key="2">
    <source>
        <dbReference type="EMBL" id="USP75668.1"/>
    </source>
</evidence>
<dbReference type="OrthoDB" id="5372935at2759"/>
<dbReference type="InterPro" id="IPR038883">
    <property type="entry name" value="AN11006-like"/>
</dbReference>
<reference evidence="2" key="1">
    <citation type="submission" date="2021-12" db="EMBL/GenBank/DDBJ databases">
        <title>Curvularia clavata genome.</title>
        <authorList>
            <person name="Cao Y."/>
        </authorList>
    </citation>
    <scope>NUCLEOTIDE SEQUENCE</scope>
    <source>
        <strain evidence="2">Yc1106</strain>
    </source>
</reference>
<proteinExistence type="predicted"/>